<dbReference type="SUPFAM" id="SSF56935">
    <property type="entry name" value="Porins"/>
    <property type="match status" value="1"/>
</dbReference>
<gene>
    <name evidence="1" type="ORF">EZS27_019933</name>
</gene>
<dbReference type="Gene3D" id="2.40.160.10">
    <property type="entry name" value="Porin"/>
    <property type="match status" value="1"/>
</dbReference>
<sequence length="343" mass="38883">MKDKQTFRMRKAYFGIFLLVSSCCSVLAQDTAGFKPSGSPILVLFSDYTAGLGENKEATGFNLTRARMGYQYQATPSLSFTGALDMNSNGDRRTINFHYAFLEWKYQNLAIDAGLIALAQFSQQEAFWGRRYIEKSFQDLNGLALDSDIGLMLKYRFTDWLEIDAAVFNGEGDLQLNASKTNRYGLGATIRPFKGLMLRAYLDTYDNYGYVPPADMSFTSTKNQSSMAFFAGYRHDKFSFGAEYNRQTAKMFISGVNYSGVSVYSSVSLTKKFEWFARYDYVDTEGTADLDTYWSAIVNKTLLISGFEYHPIKYIQLSPNYRYEKSVLGNDAHFICLNLGFSL</sequence>
<accession>A0A5J4RBL3</accession>
<dbReference type="InterPro" id="IPR023614">
    <property type="entry name" value="Porin_dom_sf"/>
</dbReference>
<dbReference type="AlphaFoldDB" id="A0A5J4RBL3"/>
<proteinExistence type="predicted"/>
<protein>
    <recommendedName>
        <fullName evidence="2">Porin</fullName>
    </recommendedName>
</protein>
<comment type="caution">
    <text evidence="1">The sequence shown here is derived from an EMBL/GenBank/DDBJ whole genome shotgun (WGS) entry which is preliminary data.</text>
</comment>
<organism evidence="1">
    <name type="scientific">termite gut metagenome</name>
    <dbReference type="NCBI Taxonomy" id="433724"/>
    <lineage>
        <taxon>unclassified sequences</taxon>
        <taxon>metagenomes</taxon>
        <taxon>organismal metagenomes</taxon>
    </lineage>
</organism>
<dbReference type="PROSITE" id="PS51257">
    <property type="entry name" value="PROKAR_LIPOPROTEIN"/>
    <property type="match status" value="1"/>
</dbReference>
<evidence type="ECO:0008006" key="2">
    <source>
        <dbReference type="Google" id="ProtNLM"/>
    </source>
</evidence>
<dbReference type="EMBL" id="SNRY01001369">
    <property type="protein sequence ID" value="KAA6331457.1"/>
    <property type="molecule type" value="Genomic_DNA"/>
</dbReference>
<name>A0A5J4RBL3_9ZZZZ</name>
<evidence type="ECO:0000313" key="1">
    <source>
        <dbReference type="EMBL" id="KAA6331457.1"/>
    </source>
</evidence>
<reference evidence="1" key="1">
    <citation type="submission" date="2019-03" db="EMBL/GenBank/DDBJ databases">
        <title>Single cell metagenomics reveals metabolic interactions within the superorganism composed of flagellate Streblomastix strix and complex community of Bacteroidetes bacteria on its surface.</title>
        <authorList>
            <person name="Treitli S.C."/>
            <person name="Kolisko M."/>
            <person name="Husnik F."/>
            <person name="Keeling P."/>
            <person name="Hampl V."/>
        </authorList>
    </citation>
    <scope>NUCLEOTIDE SEQUENCE</scope>
    <source>
        <strain evidence="1">STM</strain>
    </source>
</reference>